<evidence type="ECO:0000313" key="2">
    <source>
        <dbReference type="EMBL" id="KAK8008071.1"/>
    </source>
</evidence>
<feature type="transmembrane region" description="Helical" evidence="1">
    <location>
        <begin position="140"/>
        <end position="163"/>
    </location>
</feature>
<accession>A0ABR1RDX9</accession>
<dbReference type="EMBL" id="JAQQWI010000016">
    <property type="protein sequence ID" value="KAK8008071.1"/>
    <property type="molecule type" value="Genomic_DNA"/>
</dbReference>
<dbReference type="Proteomes" id="UP001396898">
    <property type="component" value="Unassembled WGS sequence"/>
</dbReference>
<keyword evidence="1" id="KW-0812">Transmembrane</keyword>
<proteinExistence type="predicted"/>
<comment type="caution">
    <text evidence="2">The sequence shown here is derived from an EMBL/GenBank/DDBJ whole genome shotgun (WGS) entry which is preliminary data.</text>
</comment>
<feature type="transmembrane region" description="Helical" evidence="1">
    <location>
        <begin position="12"/>
        <end position="31"/>
    </location>
</feature>
<keyword evidence="1" id="KW-1133">Transmembrane helix</keyword>
<keyword evidence="1" id="KW-0472">Membrane</keyword>
<feature type="transmembrane region" description="Helical" evidence="1">
    <location>
        <begin position="285"/>
        <end position="307"/>
    </location>
</feature>
<feature type="transmembrane region" description="Helical" evidence="1">
    <location>
        <begin position="218"/>
        <end position="246"/>
    </location>
</feature>
<feature type="transmembrane region" description="Helical" evidence="1">
    <location>
        <begin position="175"/>
        <end position="197"/>
    </location>
</feature>
<organism evidence="2 3">
    <name type="scientific">Apiospora marii</name>
    <dbReference type="NCBI Taxonomy" id="335849"/>
    <lineage>
        <taxon>Eukaryota</taxon>
        <taxon>Fungi</taxon>
        <taxon>Dikarya</taxon>
        <taxon>Ascomycota</taxon>
        <taxon>Pezizomycotina</taxon>
        <taxon>Sordariomycetes</taxon>
        <taxon>Xylariomycetidae</taxon>
        <taxon>Amphisphaeriales</taxon>
        <taxon>Apiosporaceae</taxon>
        <taxon>Apiospora</taxon>
    </lineage>
</organism>
<protein>
    <submittedName>
        <fullName evidence="2">Uncharacterized protein</fullName>
    </submittedName>
</protein>
<name>A0ABR1RDX9_9PEZI</name>
<sequence>MLSFTAHQLGFGLFWMVIPHIAILYGLLLAGSNPSPWEGMSCRQPESSASSITGTSKAQVTSPTQSLKAPSPSFLVRCSTSLTNCTNPWHLPSDTKYLAVWLWHRGHTKHTWITNAIREHSVILEEASKHVLGPPLGENIWWSGFSAFMLLLVPVFSGMLVSFMTPQTGLGCRSIVMLAYLLAQYSLVMLYMCYFYAKCRQALVGGKSAFDHPLVSTLWHSCVVICIAFAIFTSVGGTLFILIGLYNNCLCSMPATYWASRNTNPHALIWWNRGTDAQIYYARTWWFPVSTAGTVFMVAVAYIGWWYQRGLSAKFRRLVENIDYVNQQDVREWERSSCQRNGFQG</sequence>
<evidence type="ECO:0000256" key="1">
    <source>
        <dbReference type="SAM" id="Phobius"/>
    </source>
</evidence>
<reference evidence="2 3" key="1">
    <citation type="submission" date="2023-01" db="EMBL/GenBank/DDBJ databases">
        <title>Analysis of 21 Apiospora genomes using comparative genomics revels a genus with tremendous synthesis potential of carbohydrate active enzymes and secondary metabolites.</title>
        <authorList>
            <person name="Sorensen T."/>
        </authorList>
    </citation>
    <scope>NUCLEOTIDE SEQUENCE [LARGE SCALE GENOMIC DNA]</scope>
    <source>
        <strain evidence="2 3">CBS 20057</strain>
    </source>
</reference>
<evidence type="ECO:0000313" key="3">
    <source>
        <dbReference type="Proteomes" id="UP001396898"/>
    </source>
</evidence>
<keyword evidence="3" id="KW-1185">Reference proteome</keyword>
<gene>
    <name evidence="2" type="ORF">PG991_010622</name>
</gene>